<sequence>MDDDQVQLYLAVRELAHARLFRHARWLRLHLISSIREFSQGISIDTSRLEELAVDFDPSNPEQLQDAMRSGALIPPKTDEQLAALGRLETTLALIEGWVDVVTAKATERLPKSGAIAEMVRRRRAAGGPAESAFATLVGLELRPRRLREAAAMWQAVSDSVGGETRDGLWAHPDIVPTSDDIDDPQSLIARLTSGEPELDDVDRAIADLLSDDRDDRPHEAGDGSAEEPKQ</sequence>
<evidence type="ECO:0000313" key="3">
    <source>
        <dbReference type="Proteomes" id="UP001321486"/>
    </source>
</evidence>
<dbReference type="InterPro" id="IPR018766">
    <property type="entry name" value="Zinicin_2"/>
</dbReference>
<gene>
    <name evidence="2" type="ORF">GCM10025867_20970</name>
</gene>
<reference evidence="3" key="1">
    <citation type="journal article" date="2019" name="Int. J. Syst. Evol. Microbiol.">
        <title>The Global Catalogue of Microorganisms (GCM) 10K type strain sequencing project: providing services to taxonomists for standard genome sequencing and annotation.</title>
        <authorList>
            <consortium name="The Broad Institute Genomics Platform"/>
            <consortium name="The Broad Institute Genome Sequencing Center for Infectious Disease"/>
            <person name="Wu L."/>
            <person name="Ma J."/>
        </authorList>
    </citation>
    <scope>NUCLEOTIDE SEQUENCE [LARGE SCALE GENOMIC DNA]</scope>
    <source>
        <strain evidence="3">NBRC 108728</strain>
    </source>
</reference>
<name>A0ABM8GN29_9MICO</name>
<dbReference type="SUPFAM" id="SSF55486">
    <property type="entry name" value="Metalloproteases ('zincins'), catalytic domain"/>
    <property type="match status" value="1"/>
</dbReference>
<feature type="region of interest" description="Disordered" evidence="1">
    <location>
        <begin position="208"/>
        <end position="231"/>
    </location>
</feature>
<dbReference type="EMBL" id="AP027732">
    <property type="protein sequence ID" value="BDZ49856.1"/>
    <property type="molecule type" value="Genomic_DNA"/>
</dbReference>
<dbReference type="PANTHER" id="PTHR39420">
    <property type="match status" value="1"/>
</dbReference>
<keyword evidence="3" id="KW-1185">Reference proteome</keyword>
<organism evidence="2 3">
    <name type="scientific">Frondihabitans sucicola</name>
    <dbReference type="NCBI Taxonomy" id="1268041"/>
    <lineage>
        <taxon>Bacteria</taxon>
        <taxon>Bacillati</taxon>
        <taxon>Actinomycetota</taxon>
        <taxon>Actinomycetes</taxon>
        <taxon>Micrococcales</taxon>
        <taxon>Microbacteriaceae</taxon>
        <taxon>Frondihabitans</taxon>
    </lineage>
</organism>
<protein>
    <recommendedName>
        <fullName evidence="4">Zinc-dependent metalloprotease</fullName>
    </recommendedName>
</protein>
<dbReference type="Pfam" id="PF10103">
    <property type="entry name" value="Zincin_2"/>
    <property type="match status" value="1"/>
</dbReference>
<evidence type="ECO:0008006" key="4">
    <source>
        <dbReference type="Google" id="ProtNLM"/>
    </source>
</evidence>
<dbReference type="Proteomes" id="UP001321486">
    <property type="component" value="Chromosome"/>
</dbReference>
<dbReference type="PANTHER" id="PTHR39420:SF2">
    <property type="entry name" value="HYDROLASE"/>
    <property type="match status" value="1"/>
</dbReference>
<proteinExistence type="predicted"/>
<evidence type="ECO:0000313" key="2">
    <source>
        <dbReference type="EMBL" id="BDZ49856.1"/>
    </source>
</evidence>
<evidence type="ECO:0000256" key="1">
    <source>
        <dbReference type="SAM" id="MobiDB-lite"/>
    </source>
</evidence>
<dbReference type="NCBIfam" id="TIGR03624">
    <property type="entry name" value="putative hydrolase"/>
    <property type="match status" value="1"/>
</dbReference>
<accession>A0ABM8GN29</accession>